<dbReference type="InterPro" id="IPR036864">
    <property type="entry name" value="Zn2-C6_fun-type_DNA-bd_sf"/>
</dbReference>
<accession>A0A0D2BD50</accession>
<feature type="domain" description="Zn(2)-C6 fungal-type" evidence="7">
    <location>
        <begin position="13"/>
        <end position="43"/>
    </location>
</feature>
<dbReference type="GeneID" id="27333643"/>
<keyword evidence="6" id="KW-0539">Nucleus</keyword>
<dbReference type="Pfam" id="PF04082">
    <property type="entry name" value="Fungal_trans"/>
    <property type="match status" value="1"/>
</dbReference>
<dbReference type="Gene3D" id="4.10.240.10">
    <property type="entry name" value="Zn(2)-C6 fungal-type DNA-binding domain"/>
    <property type="match status" value="1"/>
</dbReference>
<dbReference type="Pfam" id="PF00172">
    <property type="entry name" value="Zn_clus"/>
    <property type="match status" value="1"/>
</dbReference>
<dbReference type="OrthoDB" id="424974at2759"/>
<organism evidence="8 9">
    <name type="scientific">Exophiala spinifera</name>
    <dbReference type="NCBI Taxonomy" id="91928"/>
    <lineage>
        <taxon>Eukaryota</taxon>
        <taxon>Fungi</taxon>
        <taxon>Dikarya</taxon>
        <taxon>Ascomycota</taxon>
        <taxon>Pezizomycotina</taxon>
        <taxon>Eurotiomycetes</taxon>
        <taxon>Chaetothyriomycetidae</taxon>
        <taxon>Chaetothyriales</taxon>
        <taxon>Herpotrichiellaceae</taxon>
        <taxon>Exophiala</taxon>
    </lineage>
</organism>
<dbReference type="HOGENOM" id="CLU_015161_0_0_1"/>
<dbReference type="SUPFAM" id="SSF57701">
    <property type="entry name" value="Zn2/Cys6 DNA-binding domain"/>
    <property type="match status" value="1"/>
</dbReference>
<dbReference type="VEuPathDB" id="FungiDB:PV08_06560"/>
<protein>
    <recommendedName>
        <fullName evidence="7">Zn(2)-C6 fungal-type domain-containing protein</fullName>
    </recommendedName>
</protein>
<sequence length="659" mass="74343">MSEERETKRVRQACQNCRRKKTRCSGEKPTCAFCARLKQECCYEPGPGSDASNPTDMTLAARVALLESKLSLLDSASLDFGISTHEVPSNDGTRNLDRHLVFSALDSPKTRRGSEADVLPPLSIVLALIDAYFRYCHCQPYCYFEEAFFRRKLQDGKVPSYLLKAVLAMAAHFSQDPFLDGNQQDMIDLYSRSAWDEIFEKSFSEDDTLDITVIQAINMLAVVDFTTGKHKLAWVKIGLSVRFAQSLHLTMDPPTELTLEEQEERVLTFWSVYLLDRLVSCGTTRPPTILDSDCSVRLPTDCTKVGAELRSSQLTLQTLQDLTDSAMPQNLSQFAHTILMASVLGKVERFSLQKHISGGQYKLWHNRGEYCKIYSLLLDFETYSDAILVPFPEALDRWCWTGDAIDQRRVGHFVFSTILYHLNHCLLHHPFLLRNHVKGCKTRIPSSFLKQALFQGLEHASLLTSALRVVQQRNMSLASFYAYACTAAATIHKLYTFHEDERVANNSKVLFECSVLFLLHGQDVWRHYSRMAYALMQLDPDPALARWLVTAASEPSLDGTFADASMDFMWDLLDYGWLCDSARPSSSPEACDKTHNVGQGEPTFSSLDLDQGMSTVDNFMPKSSALPIDLDYFDPTVTDPTFGTWVDVIESGLTRESAE</sequence>
<dbReference type="GO" id="GO:0000981">
    <property type="term" value="F:DNA-binding transcription factor activity, RNA polymerase II-specific"/>
    <property type="evidence" value="ECO:0007669"/>
    <property type="project" value="InterPro"/>
</dbReference>
<dbReference type="Proteomes" id="UP000053328">
    <property type="component" value="Unassembled WGS sequence"/>
</dbReference>
<dbReference type="InterPro" id="IPR001138">
    <property type="entry name" value="Zn2Cys6_DnaBD"/>
</dbReference>
<keyword evidence="3" id="KW-0805">Transcription regulation</keyword>
<evidence type="ECO:0000256" key="1">
    <source>
        <dbReference type="ARBA" id="ARBA00004123"/>
    </source>
</evidence>
<name>A0A0D2BD50_9EURO</name>
<dbReference type="GO" id="GO:0006351">
    <property type="term" value="P:DNA-templated transcription"/>
    <property type="evidence" value="ECO:0007669"/>
    <property type="project" value="InterPro"/>
</dbReference>
<dbReference type="AlphaFoldDB" id="A0A0D2BD50"/>
<dbReference type="PROSITE" id="PS00463">
    <property type="entry name" value="ZN2_CY6_FUNGAL_1"/>
    <property type="match status" value="1"/>
</dbReference>
<keyword evidence="4" id="KW-0238">DNA-binding</keyword>
<evidence type="ECO:0000256" key="6">
    <source>
        <dbReference type="ARBA" id="ARBA00023242"/>
    </source>
</evidence>
<dbReference type="SMART" id="SM00066">
    <property type="entry name" value="GAL4"/>
    <property type="match status" value="1"/>
</dbReference>
<comment type="subcellular location">
    <subcellularLocation>
        <location evidence="1">Nucleus</location>
    </subcellularLocation>
</comment>
<evidence type="ECO:0000259" key="7">
    <source>
        <dbReference type="PROSITE" id="PS50048"/>
    </source>
</evidence>
<evidence type="ECO:0000313" key="9">
    <source>
        <dbReference type="Proteomes" id="UP000053328"/>
    </source>
</evidence>
<dbReference type="GO" id="GO:0005634">
    <property type="term" value="C:nucleus"/>
    <property type="evidence" value="ECO:0007669"/>
    <property type="project" value="UniProtKB-SubCell"/>
</dbReference>
<evidence type="ECO:0000256" key="4">
    <source>
        <dbReference type="ARBA" id="ARBA00023125"/>
    </source>
</evidence>
<evidence type="ECO:0000256" key="5">
    <source>
        <dbReference type="ARBA" id="ARBA00023163"/>
    </source>
</evidence>
<dbReference type="PROSITE" id="PS50048">
    <property type="entry name" value="ZN2_CY6_FUNGAL_2"/>
    <property type="match status" value="1"/>
</dbReference>
<dbReference type="SMART" id="SM00906">
    <property type="entry name" value="Fungal_trans"/>
    <property type="match status" value="1"/>
</dbReference>
<keyword evidence="2" id="KW-0479">Metal-binding</keyword>
<dbReference type="GO" id="GO:0008270">
    <property type="term" value="F:zinc ion binding"/>
    <property type="evidence" value="ECO:0007669"/>
    <property type="project" value="InterPro"/>
</dbReference>
<dbReference type="RefSeq" id="XP_016236721.1">
    <property type="nucleotide sequence ID" value="XM_016380894.1"/>
</dbReference>
<dbReference type="CDD" id="cd00067">
    <property type="entry name" value="GAL4"/>
    <property type="match status" value="1"/>
</dbReference>
<dbReference type="EMBL" id="KN847495">
    <property type="protein sequence ID" value="KIW16505.1"/>
    <property type="molecule type" value="Genomic_DNA"/>
</dbReference>
<keyword evidence="5" id="KW-0804">Transcription</keyword>
<evidence type="ECO:0000256" key="2">
    <source>
        <dbReference type="ARBA" id="ARBA00022723"/>
    </source>
</evidence>
<proteinExistence type="predicted"/>
<dbReference type="GO" id="GO:0003677">
    <property type="term" value="F:DNA binding"/>
    <property type="evidence" value="ECO:0007669"/>
    <property type="project" value="UniProtKB-KW"/>
</dbReference>
<dbReference type="CDD" id="cd12148">
    <property type="entry name" value="fungal_TF_MHR"/>
    <property type="match status" value="1"/>
</dbReference>
<dbReference type="InterPro" id="IPR007219">
    <property type="entry name" value="XnlR_reg_dom"/>
</dbReference>
<dbReference type="InterPro" id="IPR050815">
    <property type="entry name" value="TF_fung"/>
</dbReference>
<evidence type="ECO:0000256" key="3">
    <source>
        <dbReference type="ARBA" id="ARBA00023015"/>
    </source>
</evidence>
<dbReference type="PANTHER" id="PTHR47338:SF4">
    <property type="entry name" value="ZN(II)2CYS6 TRANSCRIPTION FACTOR (EUROFUNG)"/>
    <property type="match status" value="1"/>
</dbReference>
<dbReference type="STRING" id="91928.A0A0D2BD50"/>
<keyword evidence="9" id="KW-1185">Reference proteome</keyword>
<evidence type="ECO:0000313" key="8">
    <source>
        <dbReference type="EMBL" id="KIW16505.1"/>
    </source>
</evidence>
<reference evidence="8 9" key="1">
    <citation type="submission" date="2015-01" db="EMBL/GenBank/DDBJ databases">
        <title>The Genome Sequence of Exophiala spinifera CBS89968.</title>
        <authorList>
            <consortium name="The Broad Institute Genomics Platform"/>
            <person name="Cuomo C."/>
            <person name="de Hoog S."/>
            <person name="Gorbushina A."/>
            <person name="Stielow B."/>
            <person name="Teixiera M."/>
            <person name="Abouelleil A."/>
            <person name="Chapman S.B."/>
            <person name="Priest M."/>
            <person name="Young S.K."/>
            <person name="Wortman J."/>
            <person name="Nusbaum C."/>
            <person name="Birren B."/>
        </authorList>
    </citation>
    <scope>NUCLEOTIDE SEQUENCE [LARGE SCALE GENOMIC DNA]</scope>
    <source>
        <strain evidence="8 9">CBS 89968</strain>
    </source>
</reference>
<gene>
    <name evidence="8" type="ORF">PV08_06560</name>
</gene>
<dbReference type="PANTHER" id="PTHR47338">
    <property type="entry name" value="ZN(II)2CYS6 TRANSCRIPTION FACTOR (EUROFUNG)-RELATED"/>
    <property type="match status" value="1"/>
</dbReference>